<dbReference type="KEGG" id="rjg:CCGE525_00910"/>
<feature type="domain" description="HTH gntR-type" evidence="4">
    <location>
        <begin position="15"/>
        <end position="82"/>
    </location>
</feature>
<dbReference type="Gene3D" id="1.20.120.530">
    <property type="entry name" value="GntR ligand-binding domain-like"/>
    <property type="match status" value="1"/>
</dbReference>
<organism evidence="5 6">
    <name type="scientific">Rhizobium jaguaris</name>
    <dbReference type="NCBI Taxonomy" id="1312183"/>
    <lineage>
        <taxon>Bacteria</taxon>
        <taxon>Pseudomonadati</taxon>
        <taxon>Pseudomonadota</taxon>
        <taxon>Alphaproteobacteria</taxon>
        <taxon>Hyphomicrobiales</taxon>
        <taxon>Rhizobiaceae</taxon>
        <taxon>Rhizobium/Agrobacterium group</taxon>
        <taxon>Rhizobium</taxon>
    </lineage>
</organism>
<dbReference type="RefSeq" id="WP_120702638.1">
    <property type="nucleotide sequence ID" value="NZ_CP032694.1"/>
</dbReference>
<dbReference type="SMART" id="SM00895">
    <property type="entry name" value="FCD"/>
    <property type="match status" value="1"/>
</dbReference>
<evidence type="ECO:0000313" key="6">
    <source>
        <dbReference type="Proteomes" id="UP000282195"/>
    </source>
</evidence>
<dbReference type="CDD" id="cd07377">
    <property type="entry name" value="WHTH_GntR"/>
    <property type="match status" value="1"/>
</dbReference>
<proteinExistence type="predicted"/>
<dbReference type="OrthoDB" id="9810548at2"/>
<dbReference type="Pfam" id="PF00392">
    <property type="entry name" value="GntR"/>
    <property type="match status" value="1"/>
</dbReference>
<gene>
    <name evidence="5" type="ORF">CCGE525_00910</name>
</gene>
<evidence type="ECO:0000259" key="4">
    <source>
        <dbReference type="PROSITE" id="PS50949"/>
    </source>
</evidence>
<protein>
    <submittedName>
        <fullName evidence="5">GntR family transcriptional regulator</fullName>
    </submittedName>
</protein>
<dbReference type="Pfam" id="PF07729">
    <property type="entry name" value="FCD"/>
    <property type="match status" value="1"/>
</dbReference>
<dbReference type="PANTHER" id="PTHR43537:SF41">
    <property type="entry name" value="TRANSCRIPTIONAL REGULATORY PROTEIN"/>
    <property type="match status" value="1"/>
</dbReference>
<dbReference type="SUPFAM" id="SSF46785">
    <property type="entry name" value="Winged helix' DNA-binding domain"/>
    <property type="match status" value="1"/>
</dbReference>
<sequence length="232" mass="26284">MPLNSEQATNLGSAPTASDVILKFIRDSIIDGTLDEGEPIRQDDVARMFNVSKIPVREALKRLEAEGLVAFHKNRGAVVTSTSEPEIVQIFEVRAILESNAIRLSIPHMTEETFAEAQAYCDAFAEEADIGRWAELNWRFHSRLYEDGQRPYMLNMIRSVNDRIERYLRIQLTLSHGHRIADDEHRQILELCRKRDVEGASALVYSHIMRACESLLKHLPHGAGTAGSRHPK</sequence>
<keyword evidence="3" id="KW-0804">Transcription</keyword>
<keyword evidence="2" id="KW-0238">DNA-binding</keyword>
<keyword evidence="1" id="KW-0805">Transcription regulation</keyword>
<dbReference type="InterPro" id="IPR036390">
    <property type="entry name" value="WH_DNA-bd_sf"/>
</dbReference>
<dbReference type="InterPro" id="IPR011711">
    <property type="entry name" value="GntR_C"/>
</dbReference>
<dbReference type="Proteomes" id="UP000282195">
    <property type="component" value="Chromosome"/>
</dbReference>
<dbReference type="InterPro" id="IPR036388">
    <property type="entry name" value="WH-like_DNA-bd_sf"/>
</dbReference>
<reference evidence="5 6" key="1">
    <citation type="submission" date="2018-10" db="EMBL/GenBank/DDBJ databases">
        <title>Rhizobium etli, R. leguminosarum and a new Rhizobium genospecies from Phaseolus dumosus.</title>
        <authorList>
            <person name="Ramirez-Puebla S.T."/>
            <person name="Rogel-Hernandez M.A."/>
            <person name="Guerrero G."/>
            <person name="Ormeno-Orrillo E."/>
            <person name="Martinez-Romero J.C."/>
            <person name="Negrete-Yankelevich S."/>
            <person name="Martinez-Romero E."/>
        </authorList>
    </citation>
    <scope>NUCLEOTIDE SEQUENCE [LARGE SCALE GENOMIC DNA]</scope>
    <source>
        <strain evidence="5 6">CCGE525</strain>
    </source>
</reference>
<dbReference type="PANTHER" id="PTHR43537">
    <property type="entry name" value="TRANSCRIPTIONAL REGULATOR, GNTR FAMILY"/>
    <property type="match status" value="1"/>
</dbReference>
<evidence type="ECO:0000313" key="5">
    <source>
        <dbReference type="EMBL" id="AYG57537.1"/>
    </source>
</evidence>
<accession>A0A387FJA6</accession>
<dbReference type="InterPro" id="IPR008920">
    <property type="entry name" value="TF_FadR/GntR_C"/>
</dbReference>
<dbReference type="AlphaFoldDB" id="A0A387FJA6"/>
<dbReference type="PROSITE" id="PS50949">
    <property type="entry name" value="HTH_GNTR"/>
    <property type="match status" value="1"/>
</dbReference>
<dbReference type="Gene3D" id="1.10.10.10">
    <property type="entry name" value="Winged helix-like DNA-binding domain superfamily/Winged helix DNA-binding domain"/>
    <property type="match status" value="1"/>
</dbReference>
<evidence type="ECO:0000256" key="2">
    <source>
        <dbReference type="ARBA" id="ARBA00023125"/>
    </source>
</evidence>
<evidence type="ECO:0000256" key="1">
    <source>
        <dbReference type="ARBA" id="ARBA00023015"/>
    </source>
</evidence>
<dbReference type="GO" id="GO:0003677">
    <property type="term" value="F:DNA binding"/>
    <property type="evidence" value="ECO:0007669"/>
    <property type="project" value="UniProtKB-KW"/>
</dbReference>
<dbReference type="InterPro" id="IPR000524">
    <property type="entry name" value="Tscrpt_reg_HTH_GntR"/>
</dbReference>
<name>A0A387FJA6_9HYPH</name>
<dbReference type="SUPFAM" id="SSF48008">
    <property type="entry name" value="GntR ligand-binding domain-like"/>
    <property type="match status" value="1"/>
</dbReference>
<dbReference type="EMBL" id="CP032694">
    <property type="protein sequence ID" value="AYG57537.1"/>
    <property type="molecule type" value="Genomic_DNA"/>
</dbReference>
<evidence type="ECO:0000256" key="3">
    <source>
        <dbReference type="ARBA" id="ARBA00023163"/>
    </source>
</evidence>
<dbReference type="GO" id="GO:0003700">
    <property type="term" value="F:DNA-binding transcription factor activity"/>
    <property type="evidence" value="ECO:0007669"/>
    <property type="project" value="InterPro"/>
</dbReference>
<keyword evidence="6" id="KW-1185">Reference proteome</keyword>
<dbReference type="SMART" id="SM00345">
    <property type="entry name" value="HTH_GNTR"/>
    <property type="match status" value="1"/>
</dbReference>